<feature type="signal peptide" evidence="6">
    <location>
        <begin position="1"/>
        <end position="22"/>
    </location>
</feature>
<name>Q76LB5_PAROL</name>
<feature type="region of interest" description="Disordered" evidence="4">
    <location>
        <begin position="120"/>
        <end position="164"/>
    </location>
</feature>
<accession>Q76LB5</accession>
<evidence type="ECO:0000256" key="3">
    <source>
        <dbReference type="ARBA" id="ARBA00022729"/>
    </source>
</evidence>
<keyword evidence="5" id="KW-0472">Membrane</keyword>
<proteinExistence type="evidence at transcript level"/>
<dbReference type="GO" id="GO:0042105">
    <property type="term" value="C:alpha-beta T cell receptor complex"/>
    <property type="evidence" value="ECO:0007669"/>
    <property type="project" value="TreeGrafter"/>
</dbReference>
<evidence type="ECO:0000256" key="6">
    <source>
        <dbReference type="SAM" id="SignalP"/>
    </source>
</evidence>
<evidence type="ECO:0000256" key="5">
    <source>
        <dbReference type="SAM" id="Phobius"/>
    </source>
</evidence>
<keyword evidence="2" id="KW-1003">Cell membrane</keyword>
<reference evidence="7" key="1">
    <citation type="submission" date="2002-03" db="EMBL/GenBank/DDBJ databases">
        <title>Molecular analysis of CD3 in Japanese flounder, Paralichthys olivaceus.</title>
        <authorList>
            <person name="Park C."/>
            <person name="Hirono I."/>
            <person name="Aoki T."/>
        </authorList>
    </citation>
    <scope>NUCLEOTIDE SEQUENCE</scope>
</reference>
<protein>
    <submittedName>
        <fullName evidence="7">CD3 epsilon</fullName>
    </submittedName>
</protein>
<feature type="chain" id="PRO_5004287486" evidence="6">
    <location>
        <begin position="23"/>
        <end position="164"/>
    </location>
</feature>
<keyword evidence="5" id="KW-1133">Transmembrane helix</keyword>
<dbReference type="GO" id="GO:0007166">
    <property type="term" value="P:cell surface receptor signaling pathway"/>
    <property type="evidence" value="ECO:0007669"/>
    <property type="project" value="TreeGrafter"/>
</dbReference>
<feature type="transmembrane region" description="Helical" evidence="5">
    <location>
        <begin position="92"/>
        <end position="112"/>
    </location>
</feature>
<evidence type="ECO:0000256" key="4">
    <source>
        <dbReference type="SAM" id="MobiDB-lite"/>
    </source>
</evidence>
<dbReference type="PANTHER" id="PTHR10570">
    <property type="entry name" value="T-CELL SURFACE GLYCOPROTEIN CD3 GAMMA CHAIN / DELTA CHAIN"/>
    <property type="match status" value="1"/>
</dbReference>
<evidence type="ECO:0000313" key="7">
    <source>
        <dbReference type="EMBL" id="BAC87847.1"/>
    </source>
</evidence>
<dbReference type="PANTHER" id="PTHR10570:SF9">
    <property type="entry name" value="T-CELL SURFACE GLYCOPROTEIN CD3 EPSILON CHAIN"/>
    <property type="match status" value="1"/>
</dbReference>
<dbReference type="AlphaFoldDB" id="Q76LB5"/>
<dbReference type="GO" id="GO:0004888">
    <property type="term" value="F:transmembrane signaling receptor activity"/>
    <property type="evidence" value="ECO:0007669"/>
    <property type="project" value="TreeGrafter"/>
</dbReference>
<keyword evidence="3 6" id="KW-0732">Signal</keyword>
<dbReference type="EMBL" id="AB081751">
    <property type="protein sequence ID" value="BAC87847.1"/>
    <property type="molecule type" value="mRNA"/>
</dbReference>
<keyword evidence="5" id="KW-0812">Transmembrane</keyword>
<evidence type="ECO:0000256" key="1">
    <source>
        <dbReference type="ARBA" id="ARBA00004251"/>
    </source>
</evidence>
<dbReference type="InterPro" id="IPR015484">
    <property type="entry name" value="CD3_esu/gsu/dsu"/>
</dbReference>
<organism evidence="7">
    <name type="scientific">Paralichthys olivaceus</name>
    <name type="common">Bastard halibut</name>
    <name type="synonym">Hippoglossus olivaceus</name>
    <dbReference type="NCBI Taxonomy" id="8255"/>
    <lineage>
        <taxon>Eukaryota</taxon>
        <taxon>Metazoa</taxon>
        <taxon>Chordata</taxon>
        <taxon>Craniata</taxon>
        <taxon>Vertebrata</taxon>
        <taxon>Euteleostomi</taxon>
        <taxon>Actinopterygii</taxon>
        <taxon>Neopterygii</taxon>
        <taxon>Teleostei</taxon>
        <taxon>Neoteleostei</taxon>
        <taxon>Acanthomorphata</taxon>
        <taxon>Carangaria</taxon>
        <taxon>Pleuronectiformes</taxon>
        <taxon>Pleuronectoidei</taxon>
        <taxon>Paralichthyidae</taxon>
        <taxon>Paralichthys</taxon>
    </lineage>
</organism>
<evidence type="ECO:0000256" key="2">
    <source>
        <dbReference type="ARBA" id="ARBA00022475"/>
    </source>
</evidence>
<dbReference type="GO" id="GO:0009897">
    <property type="term" value="C:external side of plasma membrane"/>
    <property type="evidence" value="ECO:0007669"/>
    <property type="project" value="TreeGrafter"/>
</dbReference>
<sequence length="164" mass="18269">MKINTMDVRAVIAMTLLLYVAADDSEPVTFEGEYFTMRCPGEQKLLKDNSDANNTVQYHDQTKGLYRCEKGKYFFYVKANLCLNCFNLDGALFAQVIAVDMTGTIILMIVIYRCTKKRSAGSTNTSKAPARAVGRAPPVPSPDYEPLNPHTRAQDPYSIVNRTG</sequence>
<comment type="subcellular location">
    <subcellularLocation>
        <location evidence="1">Cell membrane</location>
        <topology evidence="1">Single-pass type I membrane protein</topology>
    </subcellularLocation>
</comment>
<gene>
    <name evidence="7" type="primary">CD3 epsilon</name>
</gene>
<dbReference type="GO" id="GO:0045059">
    <property type="term" value="P:positive thymic T cell selection"/>
    <property type="evidence" value="ECO:0007669"/>
    <property type="project" value="TreeGrafter"/>
</dbReference>